<dbReference type="InterPro" id="IPR011006">
    <property type="entry name" value="CheY-like_superfamily"/>
</dbReference>
<evidence type="ECO:0000313" key="9">
    <source>
        <dbReference type="Proteomes" id="UP000574133"/>
    </source>
</evidence>
<dbReference type="Gene3D" id="3.40.50.2300">
    <property type="match status" value="1"/>
</dbReference>
<organism evidence="8 9">
    <name type="scientific">Cohnella lubricantis</name>
    <dbReference type="NCBI Taxonomy" id="2163172"/>
    <lineage>
        <taxon>Bacteria</taxon>
        <taxon>Bacillati</taxon>
        <taxon>Bacillota</taxon>
        <taxon>Bacilli</taxon>
        <taxon>Bacillales</taxon>
        <taxon>Paenibacillaceae</taxon>
        <taxon>Cohnella</taxon>
    </lineage>
</organism>
<gene>
    <name evidence="8" type="ORF">H4Q31_01890</name>
</gene>
<dbReference type="InterPro" id="IPR039420">
    <property type="entry name" value="WalR-like"/>
</dbReference>
<comment type="caution">
    <text evidence="8">The sequence shown here is derived from an EMBL/GenBank/DDBJ whole genome shotgun (WGS) entry which is preliminary data.</text>
</comment>
<dbReference type="PANTHER" id="PTHR43214:SF24">
    <property type="entry name" value="TRANSCRIPTIONAL REGULATORY PROTEIN NARL-RELATED"/>
    <property type="match status" value="1"/>
</dbReference>
<keyword evidence="4" id="KW-0804">Transcription</keyword>
<dbReference type="GO" id="GO:0000160">
    <property type="term" value="P:phosphorelay signal transduction system"/>
    <property type="evidence" value="ECO:0007669"/>
    <property type="project" value="InterPro"/>
</dbReference>
<dbReference type="Pfam" id="PF00196">
    <property type="entry name" value="GerE"/>
    <property type="match status" value="1"/>
</dbReference>
<dbReference type="SUPFAM" id="SSF52172">
    <property type="entry name" value="CheY-like"/>
    <property type="match status" value="1"/>
</dbReference>
<dbReference type="PROSITE" id="PS50110">
    <property type="entry name" value="RESPONSE_REGULATORY"/>
    <property type="match status" value="1"/>
</dbReference>
<keyword evidence="9" id="KW-1185">Reference proteome</keyword>
<keyword evidence="2" id="KW-0805">Transcription regulation</keyword>
<dbReference type="PANTHER" id="PTHR43214">
    <property type="entry name" value="TWO-COMPONENT RESPONSE REGULATOR"/>
    <property type="match status" value="1"/>
</dbReference>
<feature type="domain" description="Response regulatory" evidence="7">
    <location>
        <begin position="10"/>
        <end position="126"/>
    </location>
</feature>
<dbReference type="InterPro" id="IPR016032">
    <property type="entry name" value="Sig_transdc_resp-reg_C-effctor"/>
</dbReference>
<dbReference type="CDD" id="cd17535">
    <property type="entry name" value="REC_NarL-like"/>
    <property type="match status" value="1"/>
</dbReference>
<evidence type="ECO:0000256" key="3">
    <source>
        <dbReference type="ARBA" id="ARBA00023125"/>
    </source>
</evidence>
<dbReference type="InterPro" id="IPR000792">
    <property type="entry name" value="Tscrpt_reg_LuxR_C"/>
</dbReference>
<evidence type="ECO:0000259" key="6">
    <source>
        <dbReference type="PROSITE" id="PS50043"/>
    </source>
</evidence>
<reference evidence="8 9" key="1">
    <citation type="submission" date="2020-08" db="EMBL/GenBank/DDBJ databases">
        <title>Cohnella phylogeny.</title>
        <authorList>
            <person name="Dunlap C."/>
        </authorList>
    </citation>
    <scope>NUCLEOTIDE SEQUENCE [LARGE SCALE GENOMIC DNA]</scope>
    <source>
        <strain evidence="8 9">DSM 103658</strain>
    </source>
</reference>
<feature type="domain" description="HTH luxR-type" evidence="6">
    <location>
        <begin position="174"/>
        <end position="235"/>
    </location>
</feature>
<evidence type="ECO:0000256" key="4">
    <source>
        <dbReference type="ARBA" id="ARBA00023163"/>
    </source>
</evidence>
<name>A0A841T3A7_9BACL</name>
<dbReference type="PROSITE" id="PS50043">
    <property type="entry name" value="HTH_LUXR_2"/>
    <property type="match status" value="1"/>
</dbReference>
<dbReference type="AlphaFoldDB" id="A0A841T3A7"/>
<feature type="modified residue" description="4-aspartylphosphate" evidence="5">
    <location>
        <position position="61"/>
    </location>
</feature>
<accession>A0A841T3A7</accession>
<dbReference type="Pfam" id="PF00072">
    <property type="entry name" value="Response_reg"/>
    <property type="match status" value="1"/>
</dbReference>
<dbReference type="CDD" id="cd06170">
    <property type="entry name" value="LuxR_C_like"/>
    <property type="match status" value="1"/>
</dbReference>
<dbReference type="SMART" id="SM00421">
    <property type="entry name" value="HTH_LUXR"/>
    <property type="match status" value="1"/>
</dbReference>
<dbReference type="Proteomes" id="UP000574133">
    <property type="component" value="Unassembled WGS sequence"/>
</dbReference>
<protein>
    <submittedName>
        <fullName evidence="8">Response regulator transcription factor</fullName>
    </submittedName>
</protein>
<dbReference type="GO" id="GO:0006355">
    <property type="term" value="P:regulation of DNA-templated transcription"/>
    <property type="evidence" value="ECO:0007669"/>
    <property type="project" value="InterPro"/>
</dbReference>
<keyword evidence="3" id="KW-0238">DNA-binding</keyword>
<evidence type="ECO:0000256" key="1">
    <source>
        <dbReference type="ARBA" id="ARBA00022553"/>
    </source>
</evidence>
<keyword evidence="1 5" id="KW-0597">Phosphoprotein</keyword>
<dbReference type="SUPFAM" id="SSF46894">
    <property type="entry name" value="C-terminal effector domain of the bipartite response regulators"/>
    <property type="match status" value="1"/>
</dbReference>
<evidence type="ECO:0000256" key="2">
    <source>
        <dbReference type="ARBA" id="ARBA00023015"/>
    </source>
</evidence>
<sequence>MRVASLDSIRVLLADDQAMIRQGIGYIIELQSDMTVVGEAADGREAAELAERLRPDVILMDVRMPGMTGIEATREIVQRQLDTKIVILTTFDDQEYIYQGIRAGAVGYLLKDAEAEELLNGVRSAFQGEAVYKSKLASGALQRMAAPEGEVSFGKAPETSSGNSAETIVQIPMSEPLTDREREILQEMAYGLRNDEIGRKLFIAEGTVKSHVHRILQKLGCEDRTQAVVAALRSGMVK</sequence>
<proteinExistence type="predicted"/>
<dbReference type="GO" id="GO:0003677">
    <property type="term" value="F:DNA binding"/>
    <property type="evidence" value="ECO:0007669"/>
    <property type="project" value="UniProtKB-KW"/>
</dbReference>
<evidence type="ECO:0000259" key="7">
    <source>
        <dbReference type="PROSITE" id="PS50110"/>
    </source>
</evidence>
<dbReference type="PRINTS" id="PR00038">
    <property type="entry name" value="HTHLUXR"/>
</dbReference>
<evidence type="ECO:0000256" key="5">
    <source>
        <dbReference type="PROSITE-ProRule" id="PRU00169"/>
    </source>
</evidence>
<dbReference type="EMBL" id="JACJVN010000009">
    <property type="protein sequence ID" value="MBB6676073.1"/>
    <property type="molecule type" value="Genomic_DNA"/>
</dbReference>
<dbReference type="InterPro" id="IPR058245">
    <property type="entry name" value="NreC/VraR/RcsB-like_REC"/>
</dbReference>
<dbReference type="SMART" id="SM00448">
    <property type="entry name" value="REC"/>
    <property type="match status" value="1"/>
</dbReference>
<dbReference type="PROSITE" id="PS00622">
    <property type="entry name" value="HTH_LUXR_1"/>
    <property type="match status" value="1"/>
</dbReference>
<evidence type="ECO:0000313" key="8">
    <source>
        <dbReference type="EMBL" id="MBB6676073.1"/>
    </source>
</evidence>
<dbReference type="InterPro" id="IPR001789">
    <property type="entry name" value="Sig_transdc_resp-reg_receiver"/>
</dbReference>